<evidence type="ECO:0000313" key="3">
    <source>
        <dbReference type="Proteomes" id="UP001500416"/>
    </source>
</evidence>
<comment type="caution">
    <text evidence="2">The sequence shown here is derived from an EMBL/GenBank/DDBJ whole genome shotgun (WGS) entry which is preliminary data.</text>
</comment>
<sequence>MTSRILAVAIDTPPDHADLRAFWCAALGYRETRTWTDAKGLEYTELTGDGPMLLLQPVTEPKKGKNRLHLDVVADRDRDAEVARLVGFGATVVADDPELPWVVLADPAGNEFCVLPPR</sequence>
<name>A0ABP3DLE3_9PSEU</name>
<keyword evidence="3" id="KW-1185">Reference proteome</keyword>
<organism evidence="2 3">
    <name type="scientific">Saccharothrix mutabilis subsp. mutabilis</name>
    <dbReference type="NCBI Taxonomy" id="66855"/>
    <lineage>
        <taxon>Bacteria</taxon>
        <taxon>Bacillati</taxon>
        <taxon>Actinomycetota</taxon>
        <taxon>Actinomycetes</taxon>
        <taxon>Pseudonocardiales</taxon>
        <taxon>Pseudonocardiaceae</taxon>
        <taxon>Saccharothrix</taxon>
    </lineage>
</organism>
<protein>
    <submittedName>
        <fullName evidence="2">VOC family protein</fullName>
    </submittedName>
</protein>
<dbReference type="PANTHER" id="PTHR35908">
    <property type="entry name" value="HYPOTHETICAL FUSION PROTEIN"/>
    <property type="match status" value="1"/>
</dbReference>
<dbReference type="Gene3D" id="3.10.180.10">
    <property type="entry name" value="2,3-Dihydroxybiphenyl 1,2-Dioxygenase, domain 1"/>
    <property type="match status" value="1"/>
</dbReference>
<evidence type="ECO:0000313" key="2">
    <source>
        <dbReference type="EMBL" id="GAA0233428.1"/>
    </source>
</evidence>
<dbReference type="EMBL" id="BAAABU010000006">
    <property type="protein sequence ID" value="GAA0233428.1"/>
    <property type="molecule type" value="Genomic_DNA"/>
</dbReference>
<feature type="domain" description="Glyoxalase-like" evidence="1">
    <location>
        <begin position="8"/>
        <end position="115"/>
    </location>
</feature>
<dbReference type="SUPFAM" id="SSF54593">
    <property type="entry name" value="Glyoxalase/Bleomycin resistance protein/Dihydroxybiphenyl dioxygenase"/>
    <property type="match status" value="1"/>
</dbReference>
<gene>
    <name evidence="2" type="ORF">GCM10010492_35350</name>
</gene>
<accession>A0ABP3DLE3</accession>
<dbReference type="InterPro" id="IPR029068">
    <property type="entry name" value="Glyas_Bleomycin-R_OHBP_Dase"/>
</dbReference>
<dbReference type="CDD" id="cd06587">
    <property type="entry name" value="VOC"/>
    <property type="match status" value="1"/>
</dbReference>
<dbReference type="PANTHER" id="PTHR35908:SF1">
    <property type="entry name" value="CONSERVED PROTEIN"/>
    <property type="match status" value="1"/>
</dbReference>
<dbReference type="Proteomes" id="UP001500416">
    <property type="component" value="Unassembled WGS sequence"/>
</dbReference>
<proteinExistence type="predicted"/>
<dbReference type="RefSeq" id="WP_343934923.1">
    <property type="nucleotide sequence ID" value="NZ_BAAABU010000006.1"/>
</dbReference>
<evidence type="ECO:0000259" key="1">
    <source>
        <dbReference type="Pfam" id="PF18029"/>
    </source>
</evidence>
<dbReference type="InterPro" id="IPR041581">
    <property type="entry name" value="Glyoxalase_6"/>
</dbReference>
<dbReference type="Pfam" id="PF18029">
    <property type="entry name" value="Glyoxalase_6"/>
    <property type="match status" value="1"/>
</dbReference>
<reference evidence="3" key="1">
    <citation type="journal article" date="2019" name="Int. J. Syst. Evol. Microbiol.">
        <title>The Global Catalogue of Microorganisms (GCM) 10K type strain sequencing project: providing services to taxonomists for standard genome sequencing and annotation.</title>
        <authorList>
            <consortium name="The Broad Institute Genomics Platform"/>
            <consortium name="The Broad Institute Genome Sequencing Center for Infectious Disease"/>
            <person name="Wu L."/>
            <person name="Ma J."/>
        </authorList>
    </citation>
    <scope>NUCLEOTIDE SEQUENCE [LARGE SCALE GENOMIC DNA]</scope>
    <source>
        <strain evidence="3">JCM 3380</strain>
    </source>
</reference>